<dbReference type="RefSeq" id="WP_203893154.1">
    <property type="nucleotide sequence ID" value="NZ_BOOH01000042.1"/>
</dbReference>
<feature type="region of interest" description="Disordered" evidence="1">
    <location>
        <begin position="109"/>
        <end position="290"/>
    </location>
</feature>
<comment type="caution">
    <text evidence="2">The sequence shown here is derived from an EMBL/GenBank/DDBJ whole genome shotgun (WGS) entry which is preliminary data.</text>
</comment>
<dbReference type="AlphaFoldDB" id="A0A8J3RRQ4"/>
<dbReference type="GO" id="GO:0030247">
    <property type="term" value="F:polysaccharide binding"/>
    <property type="evidence" value="ECO:0007669"/>
    <property type="project" value="InterPro"/>
</dbReference>
<dbReference type="EMBL" id="BOOH01000042">
    <property type="protein sequence ID" value="GIH78657.1"/>
    <property type="molecule type" value="Genomic_DNA"/>
</dbReference>
<reference evidence="2 3" key="1">
    <citation type="submission" date="2021-01" db="EMBL/GenBank/DDBJ databases">
        <title>Whole genome shotgun sequence of Planobispora longispora NBRC 13918.</title>
        <authorList>
            <person name="Komaki H."/>
            <person name="Tamura T."/>
        </authorList>
    </citation>
    <scope>NUCLEOTIDE SEQUENCE [LARGE SCALE GENOMIC DNA]</scope>
    <source>
        <strain evidence="2 3">NBRC 13918</strain>
    </source>
</reference>
<feature type="region of interest" description="Disordered" evidence="1">
    <location>
        <begin position="1"/>
        <end position="80"/>
    </location>
</feature>
<protein>
    <recommendedName>
        <fullName evidence="4">CBM2 domain-containing protein</fullName>
    </recommendedName>
</protein>
<dbReference type="InterPro" id="IPR012291">
    <property type="entry name" value="CBM2_carb-bd_dom_sf"/>
</dbReference>
<evidence type="ECO:0008006" key="4">
    <source>
        <dbReference type="Google" id="ProtNLM"/>
    </source>
</evidence>
<dbReference type="GO" id="GO:0004553">
    <property type="term" value="F:hydrolase activity, hydrolyzing O-glycosyl compounds"/>
    <property type="evidence" value="ECO:0007669"/>
    <property type="project" value="InterPro"/>
</dbReference>
<feature type="compositionally biased region" description="Basic and acidic residues" evidence="1">
    <location>
        <begin position="281"/>
        <end position="290"/>
    </location>
</feature>
<organism evidence="2 3">
    <name type="scientific">Planobispora longispora</name>
    <dbReference type="NCBI Taxonomy" id="28887"/>
    <lineage>
        <taxon>Bacteria</taxon>
        <taxon>Bacillati</taxon>
        <taxon>Actinomycetota</taxon>
        <taxon>Actinomycetes</taxon>
        <taxon>Streptosporangiales</taxon>
        <taxon>Streptosporangiaceae</taxon>
        <taxon>Planobispora</taxon>
    </lineage>
</organism>
<name>A0A8J3RRQ4_9ACTN</name>
<dbReference type="Proteomes" id="UP000616724">
    <property type="component" value="Unassembled WGS sequence"/>
</dbReference>
<evidence type="ECO:0000313" key="2">
    <source>
        <dbReference type="EMBL" id="GIH78657.1"/>
    </source>
</evidence>
<dbReference type="Gene3D" id="2.60.40.290">
    <property type="match status" value="1"/>
</dbReference>
<feature type="compositionally biased region" description="Basic and acidic residues" evidence="1">
    <location>
        <begin position="1"/>
        <end position="12"/>
    </location>
</feature>
<proteinExistence type="predicted"/>
<accession>A0A8J3RRQ4</accession>
<sequence length="371" mass="38516">MGRHGARGDDTPHGGGNGGPEFSAPGPDSRVEPAGRRLRPEESATIEMRADLRSPAGPGRRAETWREELDDPGRERRSGGWLKMTLLAVTAVAAVAGGTVAGVQAWKSSTTPVTDCTLGGCLAAGPGGPPSEPDVADTAGPTGEPDPGREAEPGEEPAPRQAETSPAPTPVVARRDRDDDPQASPRTPRAAESDPPADDPLPTEESRPSEERPPPPEDDDPFSSGDRQDSAPEQTSGPTPPGQESPPSESPRATGSPEAPQSPEPSSLAGRAAVTVSFSADRSERRRSRTYDARVVVTADRDLPSVRLSLPVGGEVISLHGAQWRQEGGTLVIESSRDLPAGAKLVVSFTARGEARAPQSCQSASGECTVS</sequence>
<gene>
    <name evidence="2" type="ORF">Plo01_50860</name>
</gene>
<feature type="compositionally biased region" description="Low complexity" evidence="1">
    <location>
        <begin position="245"/>
        <end position="267"/>
    </location>
</feature>
<evidence type="ECO:0000256" key="1">
    <source>
        <dbReference type="SAM" id="MobiDB-lite"/>
    </source>
</evidence>
<keyword evidence="3" id="KW-1185">Reference proteome</keyword>
<feature type="compositionally biased region" description="Basic and acidic residues" evidence="1">
    <location>
        <begin position="60"/>
        <end position="78"/>
    </location>
</feature>
<evidence type="ECO:0000313" key="3">
    <source>
        <dbReference type="Proteomes" id="UP000616724"/>
    </source>
</evidence>
<feature type="compositionally biased region" description="Basic and acidic residues" evidence="1">
    <location>
        <begin position="29"/>
        <end position="52"/>
    </location>
</feature>
<feature type="compositionally biased region" description="Basic and acidic residues" evidence="1">
    <location>
        <begin position="204"/>
        <end position="215"/>
    </location>
</feature>